<gene>
    <name evidence="9" type="ORF">GEV33_005931</name>
</gene>
<dbReference type="GO" id="GO:0006261">
    <property type="term" value="P:DNA-templated DNA replication"/>
    <property type="evidence" value="ECO:0007669"/>
    <property type="project" value="TreeGrafter"/>
</dbReference>
<comment type="similarity">
    <text evidence="2">Belongs to the activator 1 small subunits family.</text>
</comment>
<dbReference type="EMBL" id="JABDTM020020820">
    <property type="protein sequence ID" value="KAH0816859.1"/>
    <property type="molecule type" value="Genomic_DNA"/>
</dbReference>
<keyword evidence="5" id="KW-0067">ATP-binding</keyword>
<dbReference type="InterPro" id="IPR003593">
    <property type="entry name" value="AAA+_ATPase"/>
</dbReference>
<dbReference type="Pfam" id="PF08542">
    <property type="entry name" value="Rep_fac_C"/>
    <property type="match status" value="1"/>
</dbReference>
<dbReference type="Gene3D" id="1.20.272.10">
    <property type="match status" value="1"/>
</dbReference>
<dbReference type="GO" id="GO:0005634">
    <property type="term" value="C:nucleus"/>
    <property type="evidence" value="ECO:0007669"/>
    <property type="project" value="UniProtKB-SubCell"/>
</dbReference>
<reference evidence="9" key="2">
    <citation type="submission" date="2021-08" db="EMBL/GenBank/DDBJ databases">
        <authorList>
            <person name="Eriksson T."/>
        </authorList>
    </citation>
    <scope>NUCLEOTIDE SEQUENCE</scope>
    <source>
        <strain evidence="9">Stoneville</strain>
        <tissue evidence="9">Whole head</tissue>
    </source>
</reference>
<keyword evidence="10" id="KW-1185">Reference proteome</keyword>
<feature type="domain" description="AAA+ ATPase" evidence="8">
    <location>
        <begin position="42"/>
        <end position="170"/>
    </location>
</feature>
<dbReference type="FunFam" id="1.10.8.60:FF:000028">
    <property type="entry name" value="Replication factor C subunit 5"/>
    <property type="match status" value="1"/>
</dbReference>
<dbReference type="PANTHER" id="PTHR11669">
    <property type="entry name" value="REPLICATION FACTOR C / DNA POLYMERASE III GAMMA-TAU SUBUNIT"/>
    <property type="match status" value="1"/>
</dbReference>
<evidence type="ECO:0000313" key="9">
    <source>
        <dbReference type="EMBL" id="KAH0816859.1"/>
    </source>
</evidence>
<dbReference type="InterPro" id="IPR027417">
    <property type="entry name" value="P-loop_NTPase"/>
</dbReference>
<evidence type="ECO:0000256" key="4">
    <source>
        <dbReference type="ARBA" id="ARBA00022741"/>
    </source>
</evidence>
<dbReference type="AlphaFoldDB" id="A0A8J6HLI6"/>
<dbReference type="Gene3D" id="3.40.50.300">
    <property type="entry name" value="P-loop containing nucleotide triphosphate hydrolases"/>
    <property type="match status" value="2"/>
</dbReference>
<evidence type="ECO:0000256" key="7">
    <source>
        <dbReference type="ARBA" id="ARBA00080380"/>
    </source>
</evidence>
<comment type="caution">
    <text evidence="9">The sequence shown here is derived from an EMBL/GenBank/DDBJ whole genome shotgun (WGS) entry which is preliminary data.</text>
</comment>
<evidence type="ECO:0000256" key="1">
    <source>
        <dbReference type="ARBA" id="ARBA00004123"/>
    </source>
</evidence>
<evidence type="ECO:0000259" key="8">
    <source>
        <dbReference type="SMART" id="SM00382"/>
    </source>
</evidence>
<dbReference type="InterPro" id="IPR047854">
    <property type="entry name" value="RFC_lid"/>
</dbReference>
<dbReference type="CDD" id="cd18140">
    <property type="entry name" value="HLD_clamp_RFC"/>
    <property type="match status" value="1"/>
</dbReference>
<dbReference type="GO" id="GO:0006281">
    <property type="term" value="P:DNA repair"/>
    <property type="evidence" value="ECO:0007669"/>
    <property type="project" value="TreeGrafter"/>
</dbReference>
<dbReference type="InterPro" id="IPR008921">
    <property type="entry name" value="DNA_pol3_clamp-load_cplx_C"/>
</dbReference>
<keyword evidence="4" id="KW-0547">Nucleotide-binding</keyword>
<evidence type="ECO:0000313" key="10">
    <source>
        <dbReference type="Proteomes" id="UP000719412"/>
    </source>
</evidence>
<dbReference type="CDD" id="cd00009">
    <property type="entry name" value="AAA"/>
    <property type="match status" value="1"/>
</dbReference>
<dbReference type="SUPFAM" id="SSF52540">
    <property type="entry name" value="P-loop containing nucleoside triphosphate hydrolases"/>
    <property type="match status" value="3"/>
</dbReference>
<name>A0A8J6HLI6_TENMO</name>
<dbReference type="GO" id="GO:0003677">
    <property type="term" value="F:DNA binding"/>
    <property type="evidence" value="ECO:0007669"/>
    <property type="project" value="InterPro"/>
</dbReference>
<dbReference type="GO" id="GO:0005524">
    <property type="term" value="F:ATP binding"/>
    <property type="evidence" value="ECO:0007669"/>
    <property type="project" value="UniProtKB-KW"/>
</dbReference>
<comment type="subcellular location">
    <subcellularLocation>
        <location evidence="1">Nucleus</location>
    </subcellularLocation>
</comment>
<dbReference type="InterPro" id="IPR050238">
    <property type="entry name" value="DNA_Rep/Repair_Clamp_Loader"/>
</dbReference>
<organism evidence="9 10">
    <name type="scientific">Tenebrio molitor</name>
    <name type="common">Yellow mealworm beetle</name>
    <dbReference type="NCBI Taxonomy" id="7067"/>
    <lineage>
        <taxon>Eukaryota</taxon>
        <taxon>Metazoa</taxon>
        <taxon>Ecdysozoa</taxon>
        <taxon>Arthropoda</taxon>
        <taxon>Hexapoda</taxon>
        <taxon>Insecta</taxon>
        <taxon>Pterygota</taxon>
        <taxon>Neoptera</taxon>
        <taxon>Endopterygota</taxon>
        <taxon>Coleoptera</taxon>
        <taxon>Polyphaga</taxon>
        <taxon>Cucujiformia</taxon>
        <taxon>Tenebrionidae</taxon>
        <taxon>Tenebrio</taxon>
    </lineage>
</organism>
<keyword evidence="6" id="KW-0539">Nucleus</keyword>
<dbReference type="Proteomes" id="UP000719412">
    <property type="component" value="Unassembled WGS sequence"/>
</dbReference>
<evidence type="ECO:0000256" key="6">
    <source>
        <dbReference type="ARBA" id="ARBA00023242"/>
    </source>
</evidence>
<evidence type="ECO:0000256" key="3">
    <source>
        <dbReference type="ARBA" id="ARBA00022705"/>
    </source>
</evidence>
<dbReference type="SUPFAM" id="SSF48019">
    <property type="entry name" value="post-AAA+ oligomerization domain-like"/>
    <property type="match status" value="1"/>
</dbReference>
<reference evidence="9" key="1">
    <citation type="journal article" date="2020" name="J Insects Food Feed">
        <title>The yellow mealworm (Tenebrio molitor) genome: a resource for the emerging insects as food and feed industry.</title>
        <authorList>
            <person name="Eriksson T."/>
            <person name="Andere A."/>
            <person name="Kelstrup H."/>
            <person name="Emery V."/>
            <person name="Picard C."/>
        </authorList>
    </citation>
    <scope>NUCLEOTIDE SEQUENCE</scope>
    <source>
        <strain evidence="9">Stoneville</strain>
        <tissue evidence="9">Whole head</tissue>
    </source>
</reference>
<dbReference type="GO" id="GO:0003689">
    <property type="term" value="F:DNA clamp loader activity"/>
    <property type="evidence" value="ECO:0007669"/>
    <property type="project" value="TreeGrafter"/>
</dbReference>
<evidence type="ECO:0000256" key="5">
    <source>
        <dbReference type="ARBA" id="ARBA00022840"/>
    </source>
</evidence>
<dbReference type="FunFam" id="1.20.272.10:FF:000004">
    <property type="entry name" value="Replication factor C subunit 5"/>
    <property type="match status" value="1"/>
</dbReference>
<dbReference type="GO" id="GO:0016887">
    <property type="term" value="F:ATP hydrolysis activity"/>
    <property type="evidence" value="ECO:0007669"/>
    <property type="project" value="InterPro"/>
</dbReference>
<evidence type="ECO:0000256" key="2">
    <source>
        <dbReference type="ARBA" id="ARBA00005378"/>
    </source>
</evidence>
<dbReference type="InterPro" id="IPR003959">
    <property type="entry name" value="ATPase_AAA_core"/>
</dbReference>
<dbReference type="PANTHER" id="PTHR11669:SF9">
    <property type="entry name" value="REPLICATION FACTOR C SUBUNIT 5"/>
    <property type="match status" value="1"/>
</dbReference>
<dbReference type="InterPro" id="IPR013748">
    <property type="entry name" value="Rep_factorC_C"/>
</dbReference>
<protein>
    <recommendedName>
        <fullName evidence="7">Activator 1 subunit 5</fullName>
    </recommendedName>
</protein>
<dbReference type="GO" id="GO:0005663">
    <property type="term" value="C:DNA replication factor C complex"/>
    <property type="evidence" value="ECO:0007669"/>
    <property type="project" value="TreeGrafter"/>
</dbReference>
<dbReference type="Gene3D" id="1.10.8.60">
    <property type="match status" value="1"/>
</dbReference>
<keyword evidence="3" id="KW-0235">DNA replication</keyword>
<accession>A0A8J6HLI6</accession>
<proteinExistence type="inferred from homology"/>
<dbReference type="Pfam" id="PF00004">
    <property type="entry name" value="AAA"/>
    <property type="match status" value="1"/>
</dbReference>
<sequence length="563" mass="63041">MVKSDTRVNLPWVEKYRPSSLEDLVSHEDIIKTISKFIRDDQVPHLLFYGPPGTGKTSTILACARQLYTPSQFSSMVLELNASDDRGIGIVRGQILTFASTRTIFKSGFKLIILDEADAMTMDAQNALRRISWSTLTAADPVESAPAGVFPAGGAARDAGLPLMEESLPLAPERLGCPQKTAEGAATDAGTETLSALSWSAAYTLQEQFSFFPTSQRVLTGLTEVSAKPNLLLLPPRGQFVMRHPETKDSMKANKTIETTSLDIVAVVGALMLPGWGRSFIPDLLNVEAHVYACAGFVARCTPNFNQHSKDFGFIMTSIIRRFCYDEFTRQYNQTVGADFYIRRLLLPPRQEITVRITDVGVIEKYTENVRFCIICNYLSKIIPALQSRCTRFRFGPLSSEQILPRLNYVIDEEKVEVTEDGKQALLTLANGDMRKVLNVLQSTWLAYKNVTEDNVYTCVGHPLKNDIESIVKWLLSENFQVAYKNIKELKVIKGLALNDIITEVHRYVHRIEFPFEIMIALLNQMAEIEYRLVNGANENIQLTALIAAFHKVKETTPPEESQ</sequence>
<dbReference type="SMART" id="SM00382">
    <property type="entry name" value="AAA"/>
    <property type="match status" value="1"/>
</dbReference>